<protein>
    <submittedName>
        <fullName evidence="2">Uncharacterized protein</fullName>
    </submittedName>
</protein>
<organism evidence="2 3">
    <name type="scientific">Achaetomium macrosporum</name>
    <dbReference type="NCBI Taxonomy" id="79813"/>
    <lineage>
        <taxon>Eukaryota</taxon>
        <taxon>Fungi</taxon>
        <taxon>Dikarya</taxon>
        <taxon>Ascomycota</taxon>
        <taxon>Pezizomycotina</taxon>
        <taxon>Sordariomycetes</taxon>
        <taxon>Sordariomycetidae</taxon>
        <taxon>Sordariales</taxon>
        <taxon>Chaetomiaceae</taxon>
        <taxon>Achaetomium</taxon>
    </lineage>
</organism>
<sequence length="693" mass="79291">PVHLHKALNIPGGRAAFLFVHDAANPDIEESIQCMHRHVELLLGYGGRGFWVNIVNSPSDTDIRRLASLDSLASRFEDELDHYKESFGRRVLELPIQDAYKVVLEGLFTSHQFLPGPIESSGRPEELSDKDFWDAFMYGRIAPWRHKHYLRAAYLTLLQPENRELGLLEVATKFARVMNSYKQRNSNFQLQPESRTLTVFWLYHVKLALEGIKVFRPRSRSCHFKQIFYYIPELEDENFPTYYYSSDILKSEYAEKFWMLPDLRKLIEPPRDAESPFRQQITNKQQEDPDRVLRFVFAVVQRYLRPGETRRRSWFINLAFASLQRQTMRLRAMHPSQSQFSVTQAYFYLQMVHAALSQLSTNGQSEIIQDMSYPLFKATFGISPLSWKEHYSPQVWDSLQARAAFVAPDLRPLPDTINPPNFSIEHHADRNEAFRRLGVIPELPSLEILHFHQAVLLEDAKSIAASLTPSQVTTHAHLLKYIHTHLVRPSSPALISSLAREHLTLLASSDNRSPLSTEQIAFYLSLSLHILNPPHLHNADYNPPIPFIPSPACNNTDPKNRIRFHSCPCHFHLPLPYEIGPNAEWEAWVRGESGLVLCWDGAWKVGREGVFGGLGAIDSNIERGGREVDMDNREGVGDSGEEYDKEDSGDGEERKNSEDEQTLCHRGGEGEGEGNVGESHDEEWEVVSEGTLC</sequence>
<dbReference type="EMBL" id="MU860077">
    <property type="protein sequence ID" value="KAK4238963.1"/>
    <property type="molecule type" value="Genomic_DNA"/>
</dbReference>
<dbReference type="AlphaFoldDB" id="A0AAN7CBH7"/>
<evidence type="ECO:0000256" key="1">
    <source>
        <dbReference type="SAM" id="MobiDB-lite"/>
    </source>
</evidence>
<feature type="region of interest" description="Disordered" evidence="1">
    <location>
        <begin position="625"/>
        <end position="693"/>
    </location>
</feature>
<keyword evidence="3" id="KW-1185">Reference proteome</keyword>
<comment type="caution">
    <text evidence="2">The sequence shown here is derived from an EMBL/GenBank/DDBJ whole genome shotgun (WGS) entry which is preliminary data.</text>
</comment>
<evidence type="ECO:0000313" key="3">
    <source>
        <dbReference type="Proteomes" id="UP001303760"/>
    </source>
</evidence>
<name>A0AAN7CBH7_9PEZI</name>
<reference evidence="2" key="1">
    <citation type="journal article" date="2023" name="Mol. Phylogenet. Evol.">
        <title>Genome-scale phylogeny and comparative genomics of the fungal order Sordariales.</title>
        <authorList>
            <person name="Hensen N."/>
            <person name="Bonometti L."/>
            <person name="Westerberg I."/>
            <person name="Brannstrom I.O."/>
            <person name="Guillou S."/>
            <person name="Cros-Aarteil S."/>
            <person name="Calhoun S."/>
            <person name="Haridas S."/>
            <person name="Kuo A."/>
            <person name="Mondo S."/>
            <person name="Pangilinan J."/>
            <person name="Riley R."/>
            <person name="LaButti K."/>
            <person name="Andreopoulos B."/>
            <person name="Lipzen A."/>
            <person name="Chen C."/>
            <person name="Yan M."/>
            <person name="Daum C."/>
            <person name="Ng V."/>
            <person name="Clum A."/>
            <person name="Steindorff A."/>
            <person name="Ohm R.A."/>
            <person name="Martin F."/>
            <person name="Silar P."/>
            <person name="Natvig D.O."/>
            <person name="Lalanne C."/>
            <person name="Gautier V."/>
            <person name="Ament-Velasquez S.L."/>
            <person name="Kruys A."/>
            <person name="Hutchinson M.I."/>
            <person name="Powell A.J."/>
            <person name="Barry K."/>
            <person name="Miller A.N."/>
            <person name="Grigoriev I.V."/>
            <person name="Debuchy R."/>
            <person name="Gladieux P."/>
            <person name="Hiltunen Thoren M."/>
            <person name="Johannesson H."/>
        </authorList>
    </citation>
    <scope>NUCLEOTIDE SEQUENCE</scope>
    <source>
        <strain evidence="2">CBS 532.94</strain>
    </source>
</reference>
<accession>A0AAN7CBH7</accession>
<reference evidence="2" key="2">
    <citation type="submission" date="2023-05" db="EMBL/GenBank/DDBJ databases">
        <authorList>
            <consortium name="Lawrence Berkeley National Laboratory"/>
            <person name="Steindorff A."/>
            <person name="Hensen N."/>
            <person name="Bonometti L."/>
            <person name="Westerberg I."/>
            <person name="Brannstrom I.O."/>
            <person name="Guillou S."/>
            <person name="Cros-Aarteil S."/>
            <person name="Calhoun S."/>
            <person name="Haridas S."/>
            <person name="Kuo A."/>
            <person name="Mondo S."/>
            <person name="Pangilinan J."/>
            <person name="Riley R."/>
            <person name="Labutti K."/>
            <person name="Andreopoulos B."/>
            <person name="Lipzen A."/>
            <person name="Chen C."/>
            <person name="Yanf M."/>
            <person name="Daum C."/>
            <person name="Ng V."/>
            <person name="Clum A."/>
            <person name="Ohm R."/>
            <person name="Martin F."/>
            <person name="Silar P."/>
            <person name="Natvig D."/>
            <person name="Lalanne C."/>
            <person name="Gautier V."/>
            <person name="Ament-Velasquez S.L."/>
            <person name="Kruys A."/>
            <person name="Hutchinson M.I."/>
            <person name="Powell A.J."/>
            <person name="Barry K."/>
            <person name="Miller A.N."/>
            <person name="Grigoriev I.V."/>
            <person name="Debuchy R."/>
            <person name="Gladieux P."/>
            <person name="Thoren M.H."/>
            <person name="Johannesson H."/>
        </authorList>
    </citation>
    <scope>NUCLEOTIDE SEQUENCE</scope>
    <source>
        <strain evidence="2">CBS 532.94</strain>
    </source>
</reference>
<feature type="compositionally biased region" description="Basic and acidic residues" evidence="1">
    <location>
        <begin position="625"/>
        <end position="636"/>
    </location>
</feature>
<feature type="non-terminal residue" evidence="2">
    <location>
        <position position="1"/>
    </location>
</feature>
<proteinExistence type="predicted"/>
<feature type="compositionally biased region" description="Basic and acidic residues" evidence="1">
    <location>
        <begin position="646"/>
        <end position="669"/>
    </location>
</feature>
<evidence type="ECO:0000313" key="2">
    <source>
        <dbReference type="EMBL" id="KAK4238963.1"/>
    </source>
</evidence>
<dbReference type="Proteomes" id="UP001303760">
    <property type="component" value="Unassembled WGS sequence"/>
</dbReference>
<gene>
    <name evidence="2" type="ORF">C8A03DRAFT_14599</name>
</gene>